<gene>
    <name evidence="1" type="ORF">METZ01_LOCUS165803</name>
</gene>
<dbReference type="EMBL" id="UINC01029735">
    <property type="protein sequence ID" value="SVB12949.1"/>
    <property type="molecule type" value="Genomic_DNA"/>
</dbReference>
<dbReference type="AlphaFoldDB" id="A0A382BH64"/>
<protein>
    <recommendedName>
        <fullName evidence="2">DUF5683 domain-containing protein</fullName>
    </recommendedName>
</protein>
<proteinExistence type="predicted"/>
<organism evidence="1">
    <name type="scientific">marine metagenome</name>
    <dbReference type="NCBI Taxonomy" id="408172"/>
    <lineage>
        <taxon>unclassified sequences</taxon>
        <taxon>metagenomes</taxon>
        <taxon>ecological metagenomes</taxon>
    </lineage>
</organism>
<name>A0A382BH64_9ZZZZ</name>
<accession>A0A382BH64</accession>
<evidence type="ECO:0008006" key="2">
    <source>
        <dbReference type="Google" id="ProtNLM"/>
    </source>
</evidence>
<reference evidence="1" key="1">
    <citation type="submission" date="2018-05" db="EMBL/GenBank/DDBJ databases">
        <authorList>
            <person name="Lanie J.A."/>
            <person name="Ng W.-L."/>
            <person name="Kazmierczak K.M."/>
            <person name="Andrzejewski T.M."/>
            <person name="Davidsen T.M."/>
            <person name="Wayne K.J."/>
            <person name="Tettelin H."/>
            <person name="Glass J.I."/>
            <person name="Rusch D."/>
            <person name="Podicherti R."/>
            <person name="Tsui H.-C.T."/>
            <person name="Winkler M.E."/>
        </authorList>
    </citation>
    <scope>NUCLEOTIDE SEQUENCE</scope>
</reference>
<evidence type="ECO:0000313" key="1">
    <source>
        <dbReference type="EMBL" id="SVB12949.1"/>
    </source>
</evidence>
<sequence>MVRGIIIIHLVSLCLGAEIAQSVSVKTGDKLAVLEFEGWAVSEPLTEFLTEEFRQTVGDLKIFQVQNRGITNQIKIFKPRKKDYWSCWSKECAIDLGRQLGVNYVIAGNIQKKRDDTFLINGRLFSVDMETMLDEFAMGTSGITDSLLLEMKKMGYNVSGLPIPDTLSVGSGISQVATTDDIKRKRQWIQLPPIPSKIKALMMSTAIPGSGQIWVERKYPGYGFMGTEATLGMAAFIAYYQYDKAWGGFQDTYKSYQNDTDPHNLLELRPQIIQYAADTRKFNAFMKNIRSVGLSIWAVNMVHAYLVAPSDDFFDGEYFFDLEYKPDVNQVQFNINF</sequence>